<gene>
    <name evidence="4" type="ORF">NA57DRAFT_34831</name>
</gene>
<dbReference type="Gene3D" id="3.40.50.300">
    <property type="entry name" value="P-loop containing nucleotide triphosphate hydrolases"/>
    <property type="match status" value="1"/>
</dbReference>
<dbReference type="EMBL" id="ML978123">
    <property type="protein sequence ID" value="KAF2101237.1"/>
    <property type="molecule type" value="Genomic_DNA"/>
</dbReference>
<dbReference type="GO" id="GO:0000723">
    <property type="term" value="P:telomere maintenance"/>
    <property type="evidence" value="ECO:0007669"/>
    <property type="project" value="TreeGrafter"/>
</dbReference>
<dbReference type="GO" id="GO:0003697">
    <property type="term" value="F:single-stranded DNA binding"/>
    <property type="evidence" value="ECO:0007669"/>
    <property type="project" value="TreeGrafter"/>
</dbReference>
<sequence length="450" mass="48704">MTSTPDAVLATAHPAQPMLASTLLDIANTERRTRDKNRRRIDTGCHLINEALGGGFDYGRVNVVSGDGAVGKSTLSLQAVVSHILSSPSAQAAIIDTNGTFDVLRLHQAVLSCLKSRKTLGTSATSHENADGRSSELNVEEEAILDRVKIMRVFDLVGLAESVGEIRESFERRKQRAIAITEDESGPKNIANGNQDLPQKGAVAQKKLEIADSEDEDEDMLFTSTEPQETVGLDAQDTRCDKPQEQSKSQTSGHEEQMSVNDLETAPSKIGMIVIDNITQVLNPIMKANFVQAHAVMTPFLRHLTHLTRYHDICTILINKAYPARRGGNVITTAVGITETLPYSSPYDPAFNEPGPNTEVEPVSIFASNTSKPALGMTFAAYADLHILMSRVPKGKKDAQAVYGRKNGAGNAPAADFVSVVEVLSDRFDGRVGRWAPFRISPDGTIQDGV</sequence>
<name>A0A9P4IMM4_9PEZI</name>
<keyword evidence="4" id="KW-0378">Hydrolase</keyword>
<dbReference type="GO" id="GO:0005815">
    <property type="term" value="C:microtubule organizing center"/>
    <property type="evidence" value="ECO:0007669"/>
    <property type="project" value="TreeGrafter"/>
</dbReference>
<dbReference type="GO" id="GO:0005657">
    <property type="term" value="C:replication fork"/>
    <property type="evidence" value="ECO:0007669"/>
    <property type="project" value="TreeGrafter"/>
</dbReference>
<feature type="region of interest" description="Disordered" evidence="3">
    <location>
        <begin position="179"/>
        <end position="260"/>
    </location>
</feature>
<dbReference type="GO" id="GO:0033063">
    <property type="term" value="C:Rad51B-Rad51C-Rad51D-XRCC2 complex"/>
    <property type="evidence" value="ECO:0007669"/>
    <property type="project" value="TreeGrafter"/>
</dbReference>
<reference evidence="4" key="1">
    <citation type="journal article" date="2020" name="Stud. Mycol.">
        <title>101 Dothideomycetes genomes: a test case for predicting lifestyles and emergence of pathogens.</title>
        <authorList>
            <person name="Haridas S."/>
            <person name="Albert R."/>
            <person name="Binder M."/>
            <person name="Bloem J."/>
            <person name="Labutti K."/>
            <person name="Salamov A."/>
            <person name="Andreopoulos B."/>
            <person name="Baker S."/>
            <person name="Barry K."/>
            <person name="Bills G."/>
            <person name="Bluhm B."/>
            <person name="Cannon C."/>
            <person name="Castanera R."/>
            <person name="Culley D."/>
            <person name="Daum C."/>
            <person name="Ezra D."/>
            <person name="Gonzalez J."/>
            <person name="Henrissat B."/>
            <person name="Kuo A."/>
            <person name="Liang C."/>
            <person name="Lipzen A."/>
            <person name="Lutzoni F."/>
            <person name="Magnuson J."/>
            <person name="Mondo S."/>
            <person name="Nolan M."/>
            <person name="Ohm R."/>
            <person name="Pangilinan J."/>
            <person name="Park H.-J."/>
            <person name="Ramirez L."/>
            <person name="Alfaro M."/>
            <person name="Sun H."/>
            <person name="Tritt A."/>
            <person name="Yoshinaga Y."/>
            <person name="Zwiers L.-H."/>
            <person name="Turgeon B."/>
            <person name="Goodwin S."/>
            <person name="Spatafora J."/>
            <person name="Crous P."/>
            <person name="Grigoriev I."/>
        </authorList>
    </citation>
    <scope>NUCLEOTIDE SEQUENCE</scope>
    <source>
        <strain evidence="4">CBS 133067</strain>
    </source>
</reference>
<dbReference type="GO" id="GO:0000724">
    <property type="term" value="P:double-strand break repair via homologous recombination"/>
    <property type="evidence" value="ECO:0007669"/>
    <property type="project" value="TreeGrafter"/>
</dbReference>
<comment type="caution">
    <text evidence="4">The sequence shown here is derived from an EMBL/GenBank/DDBJ whole genome shotgun (WGS) entry which is preliminary data.</text>
</comment>
<dbReference type="OrthoDB" id="336321at2759"/>
<accession>A0A9P4IMM4</accession>
<dbReference type="InterPro" id="IPR027417">
    <property type="entry name" value="P-loop_NTPase"/>
</dbReference>
<feature type="compositionally biased region" description="Basic and acidic residues" evidence="3">
    <location>
        <begin position="236"/>
        <end position="245"/>
    </location>
</feature>
<protein>
    <submittedName>
        <fullName evidence="4">P-loop containing nucleoside triphosphate hydrolase protein</fullName>
    </submittedName>
</protein>
<comment type="subcellular location">
    <subcellularLocation>
        <location evidence="1">Nucleus</location>
    </subcellularLocation>
</comment>
<evidence type="ECO:0000256" key="2">
    <source>
        <dbReference type="ARBA" id="ARBA00023242"/>
    </source>
</evidence>
<dbReference type="GO" id="GO:0007131">
    <property type="term" value="P:reciprocal meiotic recombination"/>
    <property type="evidence" value="ECO:0007669"/>
    <property type="project" value="TreeGrafter"/>
</dbReference>
<dbReference type="GO" id="GO:0042148">
    <property type="term" value="P:DNA strand invasion"/>
    <property type="evidence" value="ECO:0007669"/>
    <property type="project" value="TreeGrafter"/>
</dbReference>
<evidence type="ECO:0000256" key="3">
    <source>
        <dbReference type="SAM" id="MobiDB-lite"/>
    </source>
</evidence>
<dbReference type="GO" id="GO:0016787">
    <property type="term" value="F:hydrolase activity"/>
    <property type="evidence" value="ECO:0007669"/>
    <property type="project" value="UniProtKB-KW"/>
</dbReference>
<proteinExistence type="predicted"/>
<dbReference type="PRINTS" id="PR01874">
    <property type="entry name" value="DNAREPAIRADA"/>
</dbReference>
<dbReference type="GO" id="GO:0008094">
    <property type="term" value="F:ATP-dependent activity, acting on DNA"/>
    <property type="evidence" value="ECO:0007669"/>
    <property type="project" value="TreeGrafter"/>
</dbReference>
<evidence type="ECO:0000313" key="5">
    <source>
        <dbReference type="Proteomes" id="UP000799772"/>
    </source>
</evidence>
<dbReference type="AlphaFoldDB" id="A0A9P4IMM4"/>
<feature type="compositionally biased region" description="Polar residues" evidence="3">
    <location>
        <begin position="246"/>
        <end position="260"/>
    </location>
</feature>
<keyword evidence="2" id="KW-0539">Nucleus</keyword>
<organism evidence="4 5">
    <name type="scientific">Rhizodiscina lignyota</name>
    <dbReference type="NCBI Taxonomy" id="1504668"/>
    <lineage>
        <taxon>Eukaryota</taxon>
        <taxon>Fungi</taxon>
        <taxon>Dikarya</taxon>
        <taxon>Ascomycota</taxon>
        <taxon>Pezizomycotina</taxon>
        <taxon>Dothideomycetes</taxon>
        <taxon>Pleosporomycetidae</taxon>
        <taxon>Aulographales</taxon>
        <taxon>Rhizodiscinaceae</taxon>
        <taxon>Rhizodiscina</taxon>
    </lineage>
</organism>
<keyword evidence="5" id="KW-1185">Reference proteome</keyword>
<dbReference type="PANTHER" id="PTHR46457">
    <property type="entry name" value="DNA REPAIR PROTEIN RAD51 HOMOLOG 4"/>
    <property type="match status" value="1"/>
</dbReference>
<dbReference type="InterPro" id="IPR051988">
    <property type="entry name" value="HRR_RAD51_Paralog"/>
</dbReference>
<feature type="compositionally biased region" description="Acidic residues" evidence="3">
    <location>
        <begin position="211"/>
        <end position="220"/>
    </location>
</feature>
<evidence type="ECO:0000313" key="4">
    <source>
        <dbReference type="EMBL" id="KAF2101237.1"/>
    </source>
</evidence>
<dbReference type="GO" id="GO:0000400">
    <property type="term" value="F:four-way junction DNA binding"/>
    <property type="evidence" value="ECO:0007669"/>
    <property type="project" value="TreeGrafter"/>
</dbReference>
<dbReference type="Proteomes" id="UP000799772">
    <property type="component" value="Unassembled WGS sequence"/>
</dbReference>
<dbReference type="PANTHER" id="PTHR46457:SF1">
    <property type="entry name" value="DNA REPAIR PROTEIN RAD51 HOMOLOG 4"/>
    <property type="match status" value="1"/>
</dbReference>
<dbReference type="SUPFAM" id="SSF52540">
    <property type="entry name" value="P-loop containing nucleoside triphosphate hydrolases"/>
    <property type="match status" value="1"/>
</dbReference>
<evidence type="ECO:0000256" key="1">
    <source>
        <dbReference type="ARBA" id="ARBA00004123"/>
    </source>
</evidence>